<keyword evidence="2" id="KW-1185">Reference proteome</keyword>
<name>A0ABU8BG85_9BRAD</name>
<evidence type="ECO:0000313" key="1">
    <source>
        <dbReference type="EMBL" id="MEH2557568.1"/>
    </source>
</evidence>
<accession>A0ABU8BG85</accession>
<comment type="caution">
    <text evidence="1">The sequence shown here is derived from an EMBL/GenBank/DDBJ whole genome shotgun (WGS) entry which is preliminary data.</text>
</comment>
<evidence type="ECO:0000313" key="2">
    <source>
        <dbReference type="Proteomes" id="UP001364224"/>
    </source>
</evidence>
<organism evidence="1 2">
    <name type="scientific">Bradyrhizobium algeriense</name>
    <dbReference type="NCBI Taxonomy" id="634784"/>
    <lineage>
        <taxon>Bacteria</taxon>
        <taxon>Pseudomonadati</taxon>
        <taxon>Pseudomonadota</taxon>
        <taxon>Alphaproteobacteria</taxon>
        <taxon>Hyphomicrobiales</taxon>
        <taxon>Nitrobacteraceae</taxon>
        <taxon>Bradyrhizobium</taxon>
    </lineage>
</organism>
<reference evidence="1 2" key="1">
    <citation type="submission" date="2024-02" db="EMBL/GenBank/DDBJ databases">
        <title>Adaptive strategies in a cosmopolitan and abundant soil bacterium.</title>
        <authorList>
            <person name="Carini P."/>
        </authorList>
    </citation>
    <scope>NUCLEOTIDE SEQUENCE [LARGE SCALE GENOMIC DNA]</scope>
    <source>
        <strain evidence="1 2">AZCC 1608</strain>
    </source>
</reference>
<proteinExistence type="predicted"/>
<dbReference type="EMBL" id="JAZHRV010000001">
    <property type="protein sequence ID" value="MEH2557568.1"/>
    <property type="molecule type" value="Genomic_DNA"/>
</dbReference>
<sequence>MSKFMPADWRCSRYLRATHVTGLNRSHALTYLEPEKPTVRSCDMRSAVLVTYIPAAPRNKSSAEAMMARKTRSMGVHRGWLLVASASR</sequence>
<gene>
    <name evidence="1" type="ORF">V1286_005097</name>
</gene>
<protein>
    <submittedName>
        <fullName evidence="1">Uncharacterized protein</fullName>
    </submittedName>
</protein>
<dbReference type="Proteomes" id="UP001364224">
    <property type="component" value="Unassembled WGS sequence"/>
</dbReference>